<protein>
    <submittedName>
        <fullName evidence="1">Uncharacterized protein</fullName>
    </submittedName>
</protein>
<comment type="caution">
    <text evidence="1">The sequence shown here is derived from an EMBL/GenBank/DDBJ whole genome shotgun (WGS) entry which is preliminary data.</text>
</comment>
<sequence length="90" mass="9931">MRASSVFVTFCLAVGIAPSFALPLDIRSPDLVLHTRGNAISQKKDDKQGETTPPERSRSRSSSSRRSRSSSRSSSSSLDNILYEIQNKPY</sequence>
<gene>
    <name evidence="1" type="ORF">F5148DRAFT_1166714</name>
</gene>
<proteinExistence type="predicted"/>
<organism evidence="1 2">
    <name type="scientific">Russula earlei</name>
    <dbReference type="NCBI Taxonomy" id="71964"/>
    <lineage>
        <taxon>Eukaryota</taxon>
        <taxon>Fungi</taxon>
        <taxon>Dikarya</taxon>
        <taxon>Basidiomycota</taxon>
        <taxon>Agaricomycotina</taxon>
        <taxon>Agaricomycetes</taxon>
        <taxon>Russulales</taxon>
        <taxon>Russulaceae</taxon>
        <taxon>Russula</taxon>
    </lineage>
</organism>
<accession>A0ACC0UK19</accession>
<reference evidence="1" key="1">
    <citation type="submission" date="2021-03" db="EMBL/GenBank/DDBJ databases">
        <title>Evolutionary priming and transition to the ectomycorrhizal habit in an iconic lineage of mushroom-forming fungi: is preadaptation a requirement?</title>
        <authorList>
            <consortium name="DOE Joint Genome Institute"/>
            <person name="Looney B.P."/>
            <person name="Miyauchi S."/>
            <person name="Morin E."/>
            <person name="Drula E."/>
            <person name="Courty P.E."/>
            <person name="Chicoki N."/>
            <person name="Fauchery L."/>
            <person name="Kohler A."/>
            <person name="Kuo A."/>
            <person name="LaButti K."/>
            <person name="Pangilinan J."/>
            <person name="Lipzen A."/>
            <person name="Riley R."/>
            <person name="Andreopoulos W."/>
            <person name="He G."/>
            <person name="Johnson J."/>
            <person name="Barry K.W."/>
            <person name="Grigoriev I.V."/>
            <person name="Nagy L."/>
            <person name="Hibbett D."/>
            <person name="Henrissat B."/>
            <person name="Matheny P.B."/>
            <person name="Labbe J."/>
            <person name="Martin A.F."/>
        </authorList>
    </citation>
    <scope>NUCLEOTIDE SEQUENCE</scope>
    <source>
        <strain evidence="1">BPL698</strain>
    </source>
</reference>
<evidence type="ECO:0000313" key="2">
    <source>
        <dbReference type="Proteomes" id="UP001207468"/>
    </source>
</evidence>
<dbReference type="Proteomes" id="UP001207468">
    <property type="component" value="Unassembled WGS sequence"/>
</dbReference>
<evidence type="ECO:0000313" key="1">
    <source>
        <dbReference type="EMBL" id="KAI9511993.1"/>
    </source>
</evidence>
<keyword evidence="2" id="KW-1185">Reference proteome</keyword>
<dbReference type="EMBL" id="JAGFNK010000014">
    <property type="protein sequence ID" value="KAI9511993.1"/>
    <property type="molecule type" value="Genomic_DNA"/>
</dbReference>
<name>A0ACC0UK19_9AGAM</name>